<sequence length="54" mass="5856">MVILINKSEGSDVQGDAERKTGVYTQSHENLSTTSMKQSASSVAFGKKSNEHLE</sequence>
<dbReference type="STRING" id="447.Lboz_2594"/>
<keyword evidence="3" id="KW-1185">Reference proteome</keyword>
<dbReference type="Proteomes" id="UP000054695">
    <property type="component" value="Unassembled WGS sequence"/>
</dbReference>
<dbReference type="PATRIC" id="fig|447.4.peg.2755"/>
<proteinExistence type="predicted"/>
<protein>
    <submittedName>
        <fullName evidence="2">Uncharacterized protein</fullName>
    </submittedName>
</protein>
<feature type="region of interest" description="Disordered" evidence="1">
    <location>
        <begin position="1"/>
        <end position="54"/>
    </location>
</feature>
<evidence type="ECO:0000313" key="3">
    <source>
        <dbReference type="Proteomes" id="UP000054695"/>
    </source>
</evidence>
<reference evidence="2 3" key="1">
    <citation type="submission" date="2015-11" db="EMBL/GenBank/DDBJ databases">
        <title>Genomic analysis of 38 Legionella species identifies large and diverse effector repertoires.</title>
        <authorList>
            <person name="Burstein D."/>
            <person name="Amaro F."/>
            <person name="Zusman T."/>
            <person name="Lifshitz Z."/>
            <person name="Cohen O."/>
            <person name="Gilbert J.A."/>
            <person name="Pupko T."/>
            <person name="Shuman H.A."/>
            <person name="Segal G."/>
        </authorList>
    </citation>
    <scope>NUCLEOTIDE SEQUENCE [LARGE SCALE GENOMIC DNA]</scope>
    <source>
        <strain evidence="2 3">WIGA</strain>
    </source>
</reference>
<gene>
    <name evidence="2" type="ORF">Lboz_2594</name>
</gene>
<organism evidence="2 3">
    <name type="scientific">Legionella bozemanae</name>
    <name type="common">Fluoribacter bozemanae</name>
    <dbReference type="NCBI Taxonomy" id="447"/>
    <lineage>
        <taxon>Bacteria</taxon>
        <taxon>Pseudomonadati</taxon>
        <taxon>Pseudomonadota</taxon>
        <taxon>Gammaproteobacteria</taxon>
        <taxon>Legionellales</taxon>
        <taxon>Legionellaceae</taxon>
        <taxon>Legionella</taxon>
    </lineage>
</organism>
<name>A0A0W0RIZ4_LEGBO</name>
<evidence type="ECO:0000313" key="2">
    <source>
        <dbReference type="EMBL" id="KTC71017.1"/>
    </source>
</evidence>
<evidence type="ECO:0000256" key="1">
    <source>
        <dbReference type="SAM" id="MobiDB-lite"/>
    </source>
</evidence>
<dbReference type="AlphaFoldDB" id="A0A0W0RIZ4"/>
<dbReference type="EMBL" id="LNXU01000032">
    <property type="protein sequence ID" value="KTC71017.1"/>
    <property type="molecule type" value="Genomic_DNA"/>
</dbReference>
<feature type="compositionally biased region" description="Polar residues" evidence="1">
    <location>
        <begin position="23"/>
        <end position="42"/>
    </location>
</feature>
<comment type="caution">
    <text evidence="2">The sequence shown here is derived from an EMBL/GenBank/DDBJ whole genome shotgun (WGS) entry which is preliminary data.</text>
</comment>
<accession>A0A0W0RIZ4</accession>